<feature type="region of interest" description="Disordered" evidence="1">
    <location>
        <begin position="54"/>
        <end position="129"/>
    </location>
</feature>
<dbReference type="Gene3D" id="3.30.1380.10">
    <property type="match status" value="1"/>
</dbReference>
<keyword evidence="3" id="KW-0645">Protease</keyword>
<dbReference type="InterPro" id="IPR003709">
    <property type="entry name" value="VanY-like_core_dom"/>
</dbReference>
<evidence type="ECO:0000313" key="3">
    <source>
        <dbReference type="EMBL" id="CEG24000.1"/>
    </source>
</evidence>
<dbReference type="STRING" id="1499687.BN1080_03018"/>
<dbReference type="GO" id="GO:0004180">
    <property type="term" value="F:carboxypeptidase activity"/>
    <property type="evidence" value="ECO:0007669"/>
    <property type="project" value="UniProtKB-KW"/>
</dbReference>
<evidence type="ECO:0000256" key="1">
    <source>
        <dbReference type="SAM" id="MobiDB-lite"/>
    </source>
</evidence>
<dbReference type="InterPro" id="IPR009045">
    <property type="entry name" value="Zn_M74/Hedgehog-like"/>
</dbReference>
<keyword evidence="3" id="KW-0378">Hydrolase</keyword>
<dbReference type="RefSeq" id="WP_052653169.1">
    <property type="nucleotide sequence ID" value="NZ_CCXS01000001.1"/>
</dbReference>
<dbReference type="EMBL" id="CCXS01000001">
    <property type="protein sequence ID" value="CEG24000.1"/>
    <property type="molecule type" value="Genomic_DNA"/>
</dbReference>
<dbReference type="AlphaFoldDB" id="A0A098EQE5"/>
<feature type="domain" description="D-alanyl-D-alanine carboxypeptidase-like core" evidence="2">
    <location>
        <begin position="169"/>
        <end position="296"/>
    </location>
</feature>
<dbReference type="GO" id="GO:0006508">
    <property type="term" value="P:proteolysis"/>
    <property type="evidence" value="ECO:0007669"/>
    <property type="project" value="InterPro"/>
</dbReference>
<dbReference type="CDD" id="cd14852">
    <property type="entry name" value="LD-carboxypeptidase"/>
    <property type="match status" value="1"/>
</dbReference>
<organism evidence="3 4">
    <name type="scientific">Planococcus massiliensis</name>
    <dbReference type="NCBI Taxonomy" id="1499687"/>
    <lineage>
        <taxon>Bacteria</taxon>
        <taxon>Bacillati</taxon>
        <taxon>Bacillota</taxon>
        <taxon>Bacilli</taxon>
        <taxon>Bacillales</taxon>
        <taxon>Caryophanaceae</taxon>
        <taxon>Planococcus</taxon>
    </lineage>
</organism>
<dbReference type="PANTHER" id="PTHR34385:SF1">
    <property type="entry name" value="PEPTIDOGLYCAN L-ALANYL-D-GLUTAMATE ENDOPEPTIDASE CWLK"/>
    <property type="match status" value="1"/>
</dbReference>
<dbReference type="PANTHER" id="PTHR34385">
    <property type="entry name" value="D-ALANYL-D-ALANINE CARBOXYPEPTIDASE"/>
    <property type="match status" value="1"/>
</dbReference>
<reference evidence="3 4" key="1">
    <citation type="submission" date="2014-09" db="EMBL/GenBank/DDBJ databases">
        <authorList>
            <person name="Urmite Genomes Urmite Genomes"/>
        </authorList>
    </citation>
    <scope>NUCLEOTIDE SEQUENCE [LARGE SCALE GENOMIC DNA]</scope>
    <source>
        <strain evidence="3 4">ES2</strain>
    </source>
</reference>
<dbReference type="InterPro" id="IPR052179">
    <property type="entry name" value="DD-CPase-like"/>
</dbReference>
<feature type="compositionally biased region" description="Basic and acidic residues" evidence="1">
    <location>
        <begin position="86"/>
        <end position="100"/>
    </location>
</feature>
<dbReference type="MEROPS" id="M15.024"/>
<accession>A0A098EQE5</accession>
<dbReference type="Proteomes" id="UP000043699">
    <property type="component" value="Unassembled WGS sequence"/>
</dbReference>
<dbReference type="Pfam" id="PF02557">
    <property type="entry name" value="VanY"/>
    <property type="match status" value="1"/>
</dbReference>
<keyword evidence="4" id="KW-1185">Reference proteome</keyword>
<sequence length="316" mass="35189">MQSRYSMNQKNKKPFLKWILISLGIVVVLAGGVSAYWMSLHNWDIEESLEALSPSEAAVETVEPKEDVSSQEGEAPMPEEPQSPIESEKPAEPESAEKPETPPAEDPPASEEGKAPEQEETPPAKEQPVKDATIYQDNLKLPAQPTIINNVVIANKQHPLPQSYAPGESKEARAAFEAMRAEALKAKIDLTAFSTYRDFARQKVLYDGYVAKDGQQAADRYSARPGYSEHQTGLAFDIGETGQEQHWASATFGDTKGGKWLMDNAHRYGFILRYPEGAEKITGYMHESWHYRYVGKEMAADVYAKGVTLEEYLGIY</sequence>
<proteinExistence type="predicted"/>
<name>A0A098EQE5_9BACL</name>
<protein>
    <submittedName>
        <fullName evidence="3">D-alanyl-D-alanine carboxypeptidase</fullName>
    </submittedName>
</protein>
<keyword evidence="3" id="KW-0121">Carboxypeptidase</keyword>
<dbReference type="InterPro" id="IPR058193">
    <property type="entry name" value="VanY/YodJ_core_dom"/>
</dbReference>
<evidence type="ECO:0000313" key="4">
    <source>
        <dbReference type="Proteomes" id="UP000043699"/>
    </source>
</evidence>
<dbReference type="SUPFAM" id="SSF55166">
    <property type="entry name" value="Hedgehog/DD-peptidase"/>
    <property type="match status" value="1"/>
</dbReference>
<dbReference type="OrthoDB" id="9792074at2"/>
<evidence type="ECO:0000259" key="2">
    <source>
        <dbReference type="Pfam" id="PF02557"/>
    </source>
</evidence>
<gene>
    <name evidence="3" type="primary">vanY_2</name>
    <name evidence="3" type="ORF">BN1080_03018</name>
</gene>